<dbReference type="EMBL" id="ML213515">
    <property type="protein sequence ID" value="TFK49641.1"/>
    <property type="molecule type" value="Genomic_DNA"/>
</dbReference>
<keyword evidence="1" id="KW-1133">Transmembrane helix</keyword>
<protein>
    <submittedName>
        <fullName evidence="2">Gpi1-domain-containing protein</fullName>
    </submittedName>
</protein>
<dbReference type="PANTHER" id="PTHR21329">
    <property type="entry name" value="PHOSPHATIDYLINOSITOL N-ACETYLGLUCOSAMINYLTRANSFERASE SUBUNIT Q-RELATED"/>
    <property type="match status" value="1"/>
</dbReference>
<feature type="transmembrane region" description="Helical" evidence="1">
    <location>
        <begin position="336"/>
        <end position="356"/>
    </location>
</feature>
<gene>
    <name evidence="2" type="ORF">OE88DRAFT_1662198</name>
</gene>
<sequence length="585" mass="65839">MHSTEVTHILWPIDVRRTGFIYGWTSPALCVAGVLDVETREEVERYIQSLASSEHGGHVRTTCSGDPIVLGRCSSYRTQPSAKMPVPSLEIEATRIPTSSQYLLIYYRRPKSGSLHYYTLGLGNRTAVADHLKPLKLAVDVTGRPRAAGSVQGLNEVGLNQMNYAHIVEVNLSATVPGSSSGTYGRVKSNWLFRGMALHFGVSLQSKQLKLPGACMFTSTWRFMKWISMTVQQCNTRAEQFSHLPFQLRAIHHHPGVPVEDYVAIYNTFYNFIWLVLNDVIIGTAIGAFICDNHVLLAVYLGNFVEHYLVGSIQDILIWLDNWPAGLKLNTELSNFYCSSFIGVIALWGQLLRFVIPHLPTLIYAVGAMGSCGVTMVVSSMLDLLNIFTVHLHVCYYVGAAVYRQQLRTLGSLWNLFRGKRFNVLRHRIDNWDYDIDQLLLGTILFTLVAFLFPTVLTYYSLFAALQFCVILIRASLETLLVFMNHFPLFALMLRVKDPWRLPGGIYFEFLPASDSSPPAMAIQNKPVPFVTVFSQFVRIWSRIASHYSPLRLLRCLVTGDYLTSIPGYSIRHGGLPERDAAKNI</sequence>
<accession>A0A5C3N781</accession>
<dbReference type="AlphaFoldDB" id="A0A5C3N781"/>
<dbReference type="STRING" id="5364.A0A5C3N781"/>
<dbReference type="GO" id="GO:0016020">
    <property type="term" value="C:membrane"/>
    <property type="evidence" value="ECO:0007669"/>
    <property type="project" value="InterPro"/>
</dbReference>
<feature type="transmembrane region" description="Helical" evidence="1">
    <location>
        <begin position="362"/>
        <end position="382"/>
    </location>
</feature>
<dbReference type="PANTHER" id="PTHR21329:SF3">
    <property type="entry name" value="PHOSPHATIDYLINOSITOL N-ACETYLGLUCOSAMINYLTRANSFERASE SUBUNIT Q"/>
    <property type="match status" value="1"/>
</dbReference>
<keyword evidence="3" id="KW-1185">Reference proteome</keyword>
<dbReference type="Proteomes" id="UP000305948">
    <property type="component" value="Unassembled WGS sequence"/>
</dbReference>
<dbReference type="GO" id="GO:0005783">
    <property type="term" value="C:endoplasmic reticulum"/>
    <property type="evidence" value="ECO:0007669"/>
    <property type="project" value="TreeGrafter"/>
</dbReference>
<reference evidence="2 3" key="1">
    <citation type="journal article" date="2019" name="Nat. Ecol. Evol.">
        <title>Megaphylogeny resolves global patterns of mushroom evolution.</title>
        <authorList>
            <person name="Varga T."/>
            <person name="Krizsan K."/>
            <person name="Foldi C."/>
            <person name="Dima B."/>
            <person name="Sanchez-Garcia M."/>
            <person name="Sanchez-Ramirez S."/>
            <person name="Szollosi G.J."/>
            <person name="Szarkandi J.G."/>
            <person name="Papp V."/>
            <person name="Albert L."/>
            <person name="Andreopoulos W."/>
            <person name="Angelini C."/>
            <person name="Antonin V."/>
            <person name="Barry K.W."/>
            <person name="Bougher N.L."/>
            <person name="Buchanan P."/>
            <person name="Buyck B."/>
            <person name="Bense V."/>
            <person name="Catcheside P."/>
            <person name="Chovatia M."/>
            <person name="Cooper J."/>
            <person name="Damon W."/>
            <person name="Desjardin D."/>
            <person name="Finy P."/>
            <person name="Geml J."/>
            <person name="Haridas S."/>
            <person name="Hughes K."/>
            <person name="Justo A."/>
            <person name="Karasinski D."/>
            <person name="Kautmanova I."/>
            <person name="Kiss B."/>
            <person name="Kocsube S."/>
            <person name="Kotiranta H."/>
            <person name="LaButti K.M."/>
            <person name="Lechner B.E."/>
            <person name="Liimatainen K."/>
            <person name="Lipzen A."/>
            <person name="Lukacs Z."/>
            <person name="Mihaltcheva S."/>
            <person name="Morgado L.N."/>
            <person name="Niskanen T."/>
            <person name="Noordeloos M.E."/>
            <person name="Ohm R.A."/>
            <person name="Ortiz-Santana B."/>
            <person name="Ovrebo C."/>
            <person name="Racz N."/>
            <person name="Riley R."/>
            <person name="Savchenko A."/>
            <person name="Shiryaev A."/>
            <person name="Soop K."/>
            <person name="Spirin V."/>
            <person name="Szebenyi C."/>
            <person name="Tomsovsky M."/>
            <person name="Tulloss R.E."/>
            <person name="Uehling J."/>
            <person name="Grigoriev I.V."/>
            <person name="Vagvolgyi C."/>
            <person name="Papp T."/>
            <person name="Martin F.M."/>
            <person name="Miettinen O."/>
            <person name="Hibbett D.S."/>
            <person name="Nagy L.G."/>
        </authorList>
    </citation>
    <scope>NUCLEOTIDE SEQUENCE [LARGE SCALE GENOMIC DNA]</scope>
    <source>
        <strain evidence="2 3">OMC1185</strain>
    </source>
</reference>
<dbReference type="Pfam" id="PF05024">
    <property type="entry name" value="Gpi1"/>
    <property type="match status" value="1"/>
</dbReference>
<evidence type="ECO:0000256" key="1">
    <source>
        <dbReference type="SAM" id="Phobius"/>
    </source>
</evidence>
<organism evidence="2 3">
    <name type="scientific">Heliocybe sulcata</name>
    <dbReference type="NCBI Taxonomy" id="5364"/>
    <lineage>
        <taxon>Eukaryota</taxon>
        <taxon>Fungi</taxon>
        <taxon>Dikarya</taxon>
        <taxon>Basidiomycota</taxon>
        <taxon>Agaricomycotina</taxon>
        <taxon>Agaricomycetes</taxon>
        <taxon>Gloeophyllales</taxon>
        <taxon>Gloeophyllaceae</taxon>
        <taxon>Heliocybe</taxon>
    </lineage>
</organism>
<feature type="transmembrane region" description="Helical" evidence="1">
    <location>
        <begin position="459"/>
        <end position="483"/>
    </location>
</feature>
<dbReference type="GO" id="GO:0006506">
    <property type="term" value="P:GPI anchor biosynthetic process"/>
    <property type="evidence" value="ECO:0007669"/>
    <property type="project" value="InterPro"/>
</dbReference>
<keyword evidence="1" id="KW-0472">Membrane</keyword>
<keyword evidence="1" id="KW-0812">Transmembrane</keyword>
<dbReference type="OrthoDB" id="70250at2759"/>
<evidence type="ECO:0000313" key="2">
    <source>
        <dbReference type="EMBL" id="TFK49641.1"/>
    </source>
</evidence>
<feature type="transmembrane region" description="Helical" evidence="1">
    <location>
        <begin position="436"/>
        <end position="453"/>
    </location>
</feature>
<proteinExistence type="predicted"/>
<evidence type="ECO:0000313" key="3">
    <source>
        <dbReference type="Proteomes" id="UP000305948"/>
    </source>
</evidence>
<name>A0A5C3N781_9AGAM</name>
<dbReference type="InterPro" id="IPR007720">
    <property type="entry name" value="PigQ/GPI1"/>
</dbReference>